<dbReference type="EMBL" id="BLZR01000001">
    <property type="protein sequence ID" value="GFP74118.1"/>
    <property type="molecule type" value="Genomic_DNA"/>
</dbReference>
<accession>A0A6V8SG46</accession>
<dbReference type="InterPro" id="IPR009057">
    <property type="entry name" value="Homeodomain-like_sf"/>
</dbReference>
<reference evidence="4 5" key="1">
    <citation type="submission" date="2020-07" db="EMBL/GenBank/DDBJ databases">
        <title>A new beta-1,3-glucan-decomposing anaerobic bacterium isolated from anoxic soil subjected to biological soil disinfestation.</title>
        <authorList>
            <person name="Ueki A."/>
            <person name="Tonouchi A."/>
        </authorList>
    </citation>
    <scope>NUCLEOTIDE SEQUENCE [LARGE SCALE GENOMIC DNA]</scope>
    <source>
        <strain evidence="4 5">TW1</strain>
    </source>
</reference>
<dbReference type="SUPFAM" id="SSF46689">
    <property type="entry name" value="Homeodomain-like"/>
    <property type="match status" value="1"/>
</dbReference>
<evidence type="ECO:0000259" key="3">
    <source>
        <dbReference type="PROSITE" id="PS50977"/>
    </source>
</evidence>
<proteinExistence type="predicted"/>
<dbReference type="Pfam" id="PF00440">
    <property type="entry name" value="TetR_N"/>
    <property type="match status" value="1"/>
</dbReference>
<dbReference type="PANTHER" id="PTHR43479:SF11">
    <property type="entry name" value="ACREF_ENVCD OPERON REPRESSOR-RELATED"/>
    <property type="match status" value="1"/>
</dbReference>
<gene>
    <name evidence="4" type="ORF">bsdtw1_00157</name>
</gene>
<evidence type="ECO:0000313" key="5">
    <source>
        <dbReference type="Proteomes" id="UP000580568"/>
    </source>
</evidence>
<dbReference type="GO" id="GO:0003677">
    <property type="term" value="F:DNA binding"/>
    <property type="evidence" value="ECO:0007669"/>
    <property type="project" value="UniProtKB-UniRule"/>
</dbReference>
<evidence type="ECO:0000256" key="1">
    <source>
        <dbReference type="ARBA" id="ARBA00023125"/>
    </source>
</evidence>
<dbReference type="RefSeq" id="WP_183275701.1">
    <property type="nucleotide sequence ID" value="NZ_BLZR01000001.1"/>
</dbReference>
<feature type="domain" description="HTH tetR-type" evidence="3">
    <location>
        <begin position="9"/>
        <end position="69"/>
    </location>
</feature>
<dbReference type="AlphaFoldDB" id="A0A6V8SG46"/>
<evidence type="ECO:0000256" key="2">
    <source>
        <dbReference type="PROSITE-ProRule" id="PRU00335"/>
    </source>
</evidence>
<dbReference type="PROSITE" id="PS50977">
    <property type="entry name" value="HTH_TETR_2"/>
    <property type="match status" value="1"/>
</dbReference>
<comment type="caution">
    <text evidence="4">The sequence shown here is derived from an EMBL/GenBank/DDBJ whole genome shotgun (WGS) entry which is preliminary data.</text>
</comment>
<name>A0A6V8SG46_9CLOT</name>
<sequence>MKRIVKDPLERKNEIMDRSLELFIEKGYDNTSINEIVNSLSIAKGTFYHYFTSKEEILGELLKRRLDEYIVPLTAIYNSNLDPNSKLEAILKAMFLGTNSNLMLVNTERDGSNLKLNNALEEEFFNRCYPLILGVIREGLEQESLQVDFPEEVVEILLRGIQKFINKHFNELLDKNSSIHILKSLEDIFNKLIKLSNGKIELIPKY</sequence>
<keyword evidence="1 2" id="KW-0238">DNA-binding</keyword>
<dbReference type="Gene3D" id="1.10.357.10">
    <property type="entry name" value="Tetracycline Repressor, domain 2"/>
    <property type="match status" value="1"/>
</dbReference>
<dbReference type="InterPro" id="IPR050624">
    <property type="entry name" value="HTH-type_Tx_Regulator"/>
</dbReference>
<dbReference type="InterPro" id="IPR023772">
    <property type="entry name" value="DNA-bd_HTH_TetR-type_CS"/>
</dbReference>
<dbReference type="PROSITE" id="PS01081">
    <property type="entry name" value="HTH_TETR_1"/>
    <property type="match status" value="1"/>
</dbReference>
<protein>
    <recommendedName>
        <fullName evidence="3">HTH tetR-type domain-containing protein</fullName>
    </recommendedName>
</protein>
<dbReference type="InterPro" id="IPR001647">
    <property type="entry name" value="HTH_TetR"/>
</dbReference>
<dbReference type="PRINTS" id="PR00455">
    <property type="entry name" value="HTHTETR"/>
</dbReference>
<organism evidence="4 5">
    <name type="scientific">Clostridium fungisolvens</name>
    <dbReference type="NCBI Taxonomy" id="1604897"/>
    <lineage>
        <taxon>Bacteria</taxon>
        <taxon>Bacillati</taxon>
        <taxon>Bacillota</taxon>
        <taxon>Clostridia</taxon>
        <taxon>Eubacteriales</taxon>
        <taxon>Clostridiaceae</taxon>
        <taxon>Clostridium</taxon>
    </lineage>
</organism>
<dbReference type="Proteomes" id="UP000580568">
    <property type="component" value="Unassembled WGS sequence"/>
</dbReference>
<feature type="DNA-binding region" description="H-T-H motif" evidence="2">
    <location>
        <begin position="32"/>
        <end position="51"/>
    </location>
</feature>
<keyword evidence="5" id="KW-1185">Reference proteome</keyword>
<dbReference type="PANTHER" id="PTHR43479">
    <property type="entry name" value="ACREF/ENVCD OPERON REPRESSOR-RELATED"/>
    <property type="match status" value="1"/>
</dbReference>
<evidence type="ECO:0000313" key="4">
    <source>
        <dbReference type="EMBL" id="GFP74118.1"/>
    </source>
</evidence>